<dbReference type="EMBL" id="JAOZYC010000150">
    <property type="protein sequence ID" value="MEB8341795.1"/>
    <property type="molecule type" value="Genomic_DNA"/>
</dbReference>
<dbReference type="RefSeq" id="WP_326021122.1">
    <property type="nucleotide sequence ID" value="NZ_JAOZYC010000150.1"/>
</dbReference>
<gene>
    <name evidence="1" type="ORF">OKJ99_30305</name>
</gene>
<dbReference type="Proteomes" id="UP001354931">
    <property type="component" value="Unassembled WGS sequence"/>
</dbReference>
<name>A0ABU6FCN9_9ACTN</name>
<evidence type="ECO:0000313" key="1">
    <source>
        <dbReference type="EMBL" id="MEB8341795.1"/>
    </source>
</evidence>
<evidence type="ECO:0000313" key="2">
    <source>
        <dbReference type="Proteomes" id="UP001354931"/>
    </source>
</evidence>
<organism evidence="1 2">
    <name type="scientific">Streptomyces endophyticus</name>
    <dbReference type="NCBI Taxonomy" id="714166"/>
    <lineage>
        <taxon>Bacteria</taxon>
        <taxon>Bacillati</taxon>
        <taxon>Actinomycetota</taxon>
        <taxon>Actinomycetes</taxon>
        <taxon>Kitasatosporales</taxon>
        <taxon>Streptomycetaceae</taxon>
        <taxon>Streptomyces</taxon>
    </lineage>
</organism>
<keyword evidence="2" id="KW-1185">Reference proteome</keyword>
<protein>
    <submittedName>
        <fullName evidence="1">Uncharacterized protein</fullName>
    </submittedName>
</protein>
<proteinExistence type="predicted"/>
<comment type="caution">
    <text evidence="1">The sequence shown here is derived from an EMBL/GenBank/DDBJ whole genome shotgun (WGS) entry which is preliminary data.</text>
</comment>
<sequence length="85" mass="8835">MTDATPDDPLTLALVVLEPDDRARFSAELDMLTQACEARRAAGLSVADPADAARALATHHRASGDLTWVAWSATADRAATLSGSG</sequence>
<accession>A0ABU6FCN9</accession>
<reference evidence="1 2" key="1">
    <citation type="submission" date="2022-10" db="EMBL/GenBank/DDBJ databases">
        <authorList>
            <person name="Xie J."/>
            <person name="Shen N."/>
        </authorList>
    </citation>
    <scope>NUCLEOTIDE SEQUENCE [LARGE SCALE GENOMIC DNA]</scope>
    <source>
        <strain evidence="1 2">YIM65594</strain>
    </source>
</reference>